<dbReference type="SMART" id="SM00895">
    <property type="entry name" value="FCD"/>
    <property type="match status" value="1"/>
</dbReference>
<evidence type="ECO:0000313" key="6">
    <source>
        <dbReference type="Proteomes" id="UP000315914"/>
    </source>
</evidence>
<evidence type="ECO:0000256" key="3">
    <source>
        <dbReference type="ARBA" id="ARBA00023163"/>
    </source>
</evidence>
<gene>
    <name evidence="5" type="ORF">FBZ95_102140</name>
</gene>
<dbReference type="RefSeq" id="WP_161495480.1">
    <property type="nucleotide sequence ID" value="NZ_LWIG01000059.1"/>
</dbReference>
<dbReference type="STRING" id="1399419.A5906_14160"/>
<dbReference type="Proteomes" id="UP000315914">
    <property type="component" value="Unassembled WGS sequence"/>
</dbReference>
<sequence length="225" mass="25365">MSPENDLLPEVSQEPVLSPVTRDMLHEQIYDSLKRNLMMGRFMPGQKLPLRTLAKSLGTSLMPVRDALQRLESTGCVVSTANRTMAVPHFSPKELQDICTLRMVLETTTVERAAMLRTGDELAALAAFVRDIDRSAETNSIDHFLEANYHFHMLIADMSRLSFVRILLEPLWMHIGPSIRQSVPNEALFQSAARRHKEVYDAIVAQDSKSAAIAIQRDILDGYNF</sequence>
<dbReference type="AlphaFoldDB" id="A0A560J2E3"/>
<dbReference type="InterPro" id="IPR000524">
    <property type="entry name" value="Tscrpt_reg_HTH_GntR"/>
</dbReference>
<accession>A0A560J2E3</accession>
<dbReference type="InterPro" id="IPR036388">
    <property type="entry name" value="WH-like_DNA-bd_sf"/>
</dbReference>
<protein>
    <submittedName>
        <fullName evidence="5">DNA-binding GntR family transcriptional regulator</fullName>
    </submittedName>
</protein>
<dbReference type="SMART" id="SM00345">
    <property type="entry name" value="HTH_GNTR"/>
    <property type="match status" value="1"/>
</dbReference>
<dbReference type="InterPro" id="IPR008920">
    <property type="entry name" value="TF_FadR/GntR_C"/>
</dbReference>
<name>A0A560J2E3_9BRAD</name>
<dbReference type="GO" id="GO:0003700">
    <property type="term" value="F:DNA-binding transcription factor activity"/>
    <property type="evidence" value="ECO:0007669"/>
    <property type="project" value="InterPro"/>
</dbReference>
<evidence type="ECO:0000256" key="1">
    <source>
        <dbReference type="ARBA" id="ARBA00023015"/>
    </source>
</evidence>
<dbReference type="Pfam" id="PF07729">
    <property type="entry name" value="FCD"/>
    <property type="match status" value="1"/>
</dbReference>
<dbReference type="EMBL" id="VITW01000002">
    <property type="protein sequence ID" value="TWB80923.1"/>
    <property type="molecule type" value="Genomic_DNA"/>
</dbReference>
<dbReference type="SUPFAM" id="SSF46785">
    <property type="entry name" value="Winged helix' DNA-binding domain"/>
    <property type="match status" value="1"/>
</dbReference>
<keyword evidence="3" id="KW-0804">Transcription</keyword>
<keyword evidence="1" id="KW-0805">Transcription regulation</keyword>
<proteinExistence type="predicted"/>
<dbReference type="InterPro" id="IPR011711">
    <property type="entry name" value="GntR_C"/>
</dbReference>
<reference evidence="5 6" key="1">
    <citation type="submission" date="2019-06" db="EMBL/GenBank/DDBJ databases">
        <title>Genomic Encyclopedia of Type Strains, Phase IV (KMG-V): Genome sequencing to study the core and pangenomes of soil and plant-associated prokaryotes.</title>
        <authorList>
            <person name="Whitman W."/>
        </authorList>
    </citation>
    <scope>NUCLEOTIDE SEQUENCE [LARGE SCALE GENOMIC DNA]</scope>
    <source>
        <strain evidence="5 6">BR 10556</strain>
    </source>
</reference>
<dbReference type="PANTHER" id="PTHR43537">
    <property type="entry name" value="TRANSCRIPTIONAL REGULATOR, GNTR FAMILY"/>
    <property type="match status" value="1"/>
</dbReference>
<dbReference type="Gene3D" id="1.20.120.530">
    <property type="entry name" value="GntR ligand-binding domain-like"/>
    <property type="match status" value="1"/>
</dbReference>
<evidence type="ECO:0000256" key="2">
    <source>
        <dbReference type="ARBA" id="ARBA00023125"/>
    </source>
</evidence>
<organism evidence="5 6">
    <name type="scientific">Bradyrhizobium sacchari</name>
    <dbReference type="NCBI Taxonomy" id="1399419"/>
    <lineage>
        <taxon>Bacteria</taxon>
        <taxon>Pseudomonadati</taxon>
        <taxon>Pseudomonadota</taxon>
        <taxon>Alphaproteobacteria</taxon>
        <taxon>Hyphomicrobiales</taxon>
        <taxon>Nitrobacteraceae</taxon>
        <taxon>Bradyrhizobium</taxon>
    </lineage>
</organism>
<dbReference type="GO" id="GO:0003677">
    <property type="term" value="F:DNA binding"/>
    <property type="evidence" value="ECO:0007669"/>
    <property type="project" value="UniProtKB-KW"/>
</dbReference>
<comment type="caution">
    <text evidence="5">The sequence shown here is derived from an EMBL/GenBank/DDBJ whole genome shotgun (WGS) entry which is preliminary data.</text>
</comment>
<dbReference type="InterPro" id="IPR036390">
    <property type="entry name" value="WH_DNA-bd_sf"/>
</dbReference>
<dbReference type="Pfam" id="PF00392">
    <property type="entry name" value="GntR"/>
    <property type="match status" value="1"/>
</dbReference>
<evidence type="ECO:0000313" key="5">
    <source>
        <dbReference type="EMBL" id="TWB80923.1"/>
    </source>
</evidence>
<dbReference type="Gene3D" id="1.10.10.10">
    <property type="entry name" value="Winged helix-like DNA-binding domain superfamily/Winged helix DNA-binding domain"/>
    <property type="match status" value="1"/>
</dbReference>
<dbReference type="SUPFAM" id="SSF48008">
    <property type="entry name" value="GntR ligand-binding domain-like"/>
    <property type="match status" value="1"/>
</dbReference>
<dbReference type="PROSITE" id="PS50949">
    <property type="entry name" value="HTH_GNTR"/>
    <property type="match status" value="1"/>
</dbReference>
<keyword evidence="2 5" id="KW-0238">DNA-binding</keyword>
<evidence type="ECO:0000259" key="4">
    <source>
        <dbReference type="PROSITE" id="PS50949"/>
    </source>
</evidence>
<dbReference type="PANTHER" id="PTHR43537:SF39">
    <property type="entry name" value="HTH-TYPE TRANSCRIPTIONAL REGULATOR MCBR"/>
    <property type="match status" value="1"/>
</dbReference>
<keyword evidence="6" id="KW-1185">Reference proteome</keyword>
<dbReference type="OrthoDB" id="9815654at2"/>
<feature type="domain" description="HTH gntR-type" evidence="4">
    <location>
        <begin position="23"/>
        <end position="90"/>
    </location>
</feature>
<dbReference type="CDD" id="cd07377">
    <property type="entry name" value="WHTH_GntR"/>
    <property type="match status" value="1"/>
</dbReference>